<dbReference type="Gene3D" id="1.10.10.10">
    <property type="entry name" value="Winged helix-like DNA-binding domain superfamily/Winged helix DNA-binding domain"/>
    <property type="match status" value="1"/>
</dbReference>
<evidence type="ECO:0000313" key="5">
    <source>
        <dbReference type="EMBL" id="ODV90977.1"/>
    </source>
</evidence>
<feature type="domain" description="HTH La-type RNA-binding" evidence="4">
    <location>
        <begin position="426"/>
        <end position="516"/>
    </location>
</feature>
<dbReference type="GO" id="GO:0003723">
    <property type="term" value="F:RNA binding"/>
    <property type="evidence" value="ECO:0007669"/>
    <property type="project" value="UniProtKB-UniRule"/>
</dbReference>
<evidence type="ECO:0000256" key="3">
    <source>
        <dbReference type="SAM" id="MobiDB-lite"/>
    </source>
</evidence>
<dbReference type="SUPFAM" id="SSF46785">
    <property type="entry name" value="Winged helix' DNA-binding domain"/>
    <property type="match status" value="1"/>
</dbReference>
<feature type="region of interest" description="Disordered" evidence="3">
    <location>
        <begin position="31"/>
        <end position="51"/>
    </location>
</feature>
<reference evidence="6" key="1">
    <citation type="submission" date="2016-02" db="EMBL/GenBank/DDBJ databases">
        <title>Comparative genomics of biotechnologically important yeasts.</title>
        <authorList>
            <consortium name="DOE Joint Genome Institute"/>
            <person name="Riley R."/>
            <person name="Haridas S."/>
            <person name="Wolfe K.H."/>
            <person name="Lopes M.R."/>
            <person name="Hittinger C.T."/>
            <person name="Goker M."/>
            <person name="Salamov A."/>
            <person name="Wisecaver J."/>
            <person name="Long T.M."/>
            <person name="Aerts A.L."/>
            <person name="Barry K."/>
            <person name="Choi C."/>
            <person name="Clum A."/>
            <person name="Coughlan A.Y."/>
            <person name="Deshpande S."/>
            <person name="Douglass A.P."/>
            <person name="Hanson S.J."/>
            <person name="Klenk H.-P."/>
            <person name="Labutti K."/>
            <person name="Lapidus A."/>
            <person name="Lindquist E."/>
            <person name="Lipzen A."/>
            <person name="Meier-Kolthoff J.P."/>
            <person name="Ohm R.A."/>
            <person name="Otillar R.P."/>
            <person name="Pangilinan J."/>
            <person name="Peng Y."/>
            <person name="Rokas A."/>
            <person name="Rosa C.A."/>
            <person name="Scheuner C."/>
            <person name="Sibirny A.A."/>
            <person name="Slot J.C."/>
            <person name="Stielow J.B."/>
            <person name="Sun H."/>
            <person name="Kurtzman C.P."/>
            <person name="Blackwell M."/>
            <person name="Jeffries T.W."/>
            <person name="Grigoriev I.V."/>
        </authorList>
    </citation>
    <scope>NUCLEOTIDE SEQUENCE [LARGE SCALE GENOMIC DNA]</scope>
    <source>
        <strain evidence="6">NRRL Y-17796</strain>
    </source>
</reference>
<organism evidence="5 6">
    <name type="scientific">Tortispora caseinolytica NRRL Y-17796</name>
    <dbReference type="NCBI Taxonomy" id="767744"/>
    <lineage>
        <taxon>Eukaryota</taxon>
        <taxon>Fungi</taxon>
        <taxon>Dikarya</taxon>
        <taxon>Ascomycota</taxon>
        <taxon>Saccharomycotina</taxon>
        <taxon>Trigonopsidomycetes</taxon>
        <taxon>Trigonopsidales</taxon>
        <taxon>Trigonopsidaceae</taxon>
        <taxon>Tortispora</taxon>
    </lineage>
</organism>
<feature type="compositionally biased region" description="Polar residues" evidence="3">
    <location>
        <begin position="214"/>
        <end position="228"/>
    </location>
</feature>
<evidence type="ECO:0000256" key="1">
    <source>
        <dbReference type="ARBA" id="ARBA00022884"/>
    </source>
</evidence>
<gene>
    <name evidence="5" type="ORF">CANCADRAFT_57356</name>
</gene>
<dbReference type="InterPro" id="IPR006630">
    <property type="entry name" value="La_HTH"/>
</dbReference>
<protein>
    <recommendedName>
        <fullName evidence="4">HTH La-type RNA-binding domain-containing protein</fullName>
    </recommendedName>
</protein>
<feature type="compositionally biased region" description="Low complexity" evidence="3">
    <location>
        <begin position="114"/>
        <end position="141"/>
    </location>
</feature>
<feature type="region of interest" description="Disordered" evidence="3">
    <location>
        <begin position="1"/>
        <end position="20"/>
    </location>
</feature>
<dbReference type="SMART" id="SM00715">
    <property type="entry name" value="LA"/>
    <property type="match status" value="1"/>
</dbReference>
<feature type="region of interest" description="Disordered" evidence="3">
    <location>
        <begin position="346"/>
        <end position="384"/>
    </location>
</feature>
<dbReference type="InterPro" id="IPR036388">
    <property type="entry name" value="WH-like_DNA-bd_sf"/>
</dbReference>
<dbReference type="Proteomes" id="UP000095023">
    <property type="component" value="Unassembled WGS sequence"/>
</dbReference>
<dbReference type="InterPro" id="IPR045180">
    <property type="entry name" value="La_dom_prot"/>
</dbReference>
<dbReference type="PANTHER" id="PTHR22792:SF132">
    <property type="entry name" value="LA-RELATED PROTEIN 1"/>
    <property type="match status" value="1"/>
</dbReference>
<dbReference type="Pfam" id="PF05383">
    <property type="entry name" value="La"/>
    <property type="match status" value="1"/>
</dbReference>
<name>A0A1E4TGZ6_9ASCO</name>
<feature type="compositionally biased region" description="Polar residues" evidence="3">
    <location>
        <begin position="77"/>
        <end position="92"/>
    </location>
</feature>
<feature type="compositionally biased region" description="Polar residues" evidence="3">
    <location>
        <begin position="167"/>
        <end position="187"/>
    </location>
</feature>
<feature type="compositionally biased region" description="Low complexity" evidence="3">
    <location>
        <begin position="357"/>
        <end position="373"/>
    </location>
</feature>
<feature type="compositionally biased region" description="Basic residues" evidence="3">
    <location>
        <begin position="93"/>
        <end position="103"/>
    </location>
</feature>
<evidence type="ECO:0000256" key="2">
    <source>
        <dbReference type="PROSITE-ProRule" id="PRU00332"/>
    </source>
</evidence>
<dbReference type="CDD" id="cd07323">
    <property type="entry name" value="LAM"/>
    <property type="match status" value="1"/>
</dbReference>
<evidence type="ECO:0000313" key="6">
    <source>
        <dbReference type="Proteomes" id="UP000095023"/>
    </source>
</evidence>
<dbReference type="EMBL" id="KV453842">
    <property type="protein sequence ID" value="ODV90977.1"/>
    <property type="molecule type" value="Genomic_DNA"/>
</dbReference>
<keyword evidence="1 2" id="KW-0694">RNA-binding</keyword>
<evidence type="ECO:0000259" key="4">
    <source>
        <dbReference type="PROSITE" id="PS50961"/>
    </source>
</evidence>
<dbReference type="AlphaFoldDB" id="A0A1E4TGZ6"/>
<dbReference type="OrthoDB" id="340227at2759"/>
<feature type="compositionally biased region" description="Low complexity" evidence="3">
    <location>
        <begin position="195"/>
        <end position="205"/>
    </location>
</feature>
<feature type="compositionally biased region" description="Low complexity" evidence="3">
    <location>
        <begin position="229"/>
        <end position="253"/>
    </location>
</feature>
<dbReference type="InterPro" id="IPR036390">
    <property type="entry name" value="WH_DNA-bd_sf"/>
</dbReference>
<sequence>MSNTDTHSPTASASKTDQSLTDLSKDLASISLTKTHPSSSTSLAPAPPPAVNAWKVQTPASVAEISDESVLALASTPLESNEQPSSELSQNVKPKRSAGKNKWVKLPQDFIEPSASLSSAPVSGASPGAPSSANSAANVNGITSQPDSSKPEKRNSGQKKTNRNRQNHNNTVPSNGYKNNQSLNMQYYRSDDAKSSSANKQSSSSIDAKHHRSGNNGNNFKFNRTAGLNSDHSSSDLNDSPSNGNTSGASSSNWHRDYQNNDKARHKSFPSNSYSQEFQGGNRRQRASAPFIAGPSMPGSSPHMPPPMFLQPGSMGFMPPPYTAVPFRAPNGLMYPMPMPMMPPNMPSSALEIGQTAPRNPDASSASPNNQASQTSVPSEDLPARAEPQIADQMPSGYPQVPGSFPMVVPPEFMYMPQMVPPMPQGLMPPAPLIPIIGQLRYYFSVDNLIKDIYLRGNMNSHGLIPLSVILAFQRIKKFTGNDMAMLKDAVKYVPEIELFGDHIRLRFDWEKWIMPMESRTDAGKDDSVVAKPSIARNITPETIYIIDQTTGGDKESTEQFYEPSVPNSPVPRLATCDQPVGWTIYDEAPENAEGLSYAQYSKRLADSEVDKGALIRFWRYFLEFNWNEDIFSDFETYLQQNEDIYARESLYRLAIALQAKNGFIPPRIWENALQYASFDRQANRFYGIHKFGFPA</sequence>
<feature type="region of interest" description="Disordered" evidence="3">
    <location>
        <begin position="73"/>
        <end position="303"/>
    </location>
</feature>
<dbReference type="PROSITE" id="PS50961">
    <property type="entry name" value="HTH_LA"/>
    <property type="match status" value="1"/>
</dbReference>
<feature type="compositionally biased region" description="Basic residues" evidence="3">
    <location>
        <begin position="156"/>
        <end position="166"/>
    </location>
</feature>
<dbReference type="GO" id="GO:0005737">
    <property type="term" value="C:cytoplasm"/>
    <property type="evidence" value="ECO:0007669"/>
    <property type="project" value="UniProtKB-ARBA"/>
</dbReference>
<accession>A0A1E4TGZ6</accession>
<feature type="compositionally biased region" description="Basic and acidic residues" evidence="3">
    <location>
        <begin position="254"/>
        <end position="263"/>
    </location>
</feature>
<proteinExistence type="predicted"/>
<keyword evidence="6" id="KW-1185">Reference proteome</keyword>
<feature type="compositionally biased region" description="Polar residues" evidence="3">
    <location>
        <begin position="269"/>
        <end position="279"/>
    </location>
</feature>
<dbReference type="PANTHER" id="PTHR22792">
    <property type="entry name" value="LUPUS LA PROTEIN-RELATED"/>
    <property type="match status" value="1"/>
</dbReference>